<feature type="region of interest" description="Disordered" evidence="1">
    <location>
        <begin position="378"/>
        <end position="398"/>
    </location>
</feature>
<keyword evidence="5" id="KW-1185">Reference proteome</keyword>
<feature type="chain" id="PRO_5020510442" description="Mid2 domain-containing protein" evidence="3">
    <location>
        <begin position="23"/>
        <end position="428"/>
    </location>
</feature>
<organism evidence="4 5">
    <name type="scientific">Dichomitus squalens</name>
    <dbReference type="NCBI Taxonomy" id="114155"/>
    <lineage>
        <taxon>Eukaryota</taxon>
        <taxon>Fungi</taxon>
        <taxon>Dikarya</taxon>
        <taxon>Basidiomycota</taxon>
        <taxon>Agaricomycotina</taxon>
        <taxon>Agaricomycetes</taxon>
        <taxon>Polyporales</taxon>
        <taxon>Polyporaceae</taxon>
        <taxon>Dichomitus</taxon>
    </lineage>
</organism>
<dbReference type="EMBL" id="ML145093">
    <property type="protein sequence ID" value="TBU62450.1"/>
    <property type="molecule type" value="Genomic_DNA"/>
</dbReference>
<name>A0A4Q9Q5S2_9APHY</name>
<dbReference type="Gene3D" id="2.60.120.260">
    <property type="entry name" value="Galactose-binding domain-like"/>
    <property type="match status" value="1"/>
</dbReference>
<dbReference type="Proteomes" id="UP000292082">
    <property type="component" value="Unassembled WGS sequence"/>
</dbReference>
<feature type="signal peptide" evidence="3">
    <location>
        <begin position="1"/>
        <end position="22"/>
    </location>
</feature>
<gene>
    <name evidence="4" type="ORF">BD310DRAFT_918432</name>
</gene>
<reference evidence="4 5" key="1">
    <citation type="submission" date="2019-01" db="EMBL/GenBank/DDBJ databases">
        <title>Draft genome sequences of three monokaryotic isolates of the white-rot basidiomycete fungus Dichomitus squalens.</title>
        <authorList>
            <consortium name="DOE Joint Genome Institute"/>
            <person name="Lopez S.C."/>
            <person name="Andreopoulos B."/>
            <person name="Pangilinan J."/>
            <person name="Lipzen A."/>
            <person name="Riley R."/>
            <person name="Ahrendt S."/>
            <person name="Ng V."/>
            <person name="Barry K."/>
            <person name="Daum C."/>
            <person name="Grigoriev I.V."/>
            <person name="Hilden K.S."/>
            <person name="Makela M.R."/>
            <person name="de Vries R.P."/>
        </authorList>
    </citation>
    <scope>NUCLEOTIDE SEQUENCE [LARGE SCALE GENOMIC DNA]</scope>
    <source>
        <strain evidence="4 5">CBS 464.89</strain>
    </source>
</reference>
<feature type="region of interest" description="Disordered" evidence="1">
    <location>
        <begin position="303"/>
        <end position="356"/>
    </location>
</feature>
<feature type="transmembrane region" description="Helical" evidence="2">
    <location>
        <begin position="220"/>
        <end position="246"/>
    </location>
</feature>
<keyword evidence="2" id="KW-1133">Transmembrane helix</keyword>
<accession>A0A4Q9Q5S2</accession>
<evidence type="ECO:0008006" key="6">
    <source>
        <dbReference type="Google" id="ProtNLM"/>
    </source>
</evidence>
<keyword evidence="2" id="KW-0472">Membrane</keyword>
<dbReference type="AlphaFoldDB" id="A0A4Q9Q5S2"/>
<evidence type="ECO:0000256" key="3">
    <source>
        <dbReference type="SAM" id="SignalP"/>
    </source>
</evidence>
<keyword evidence="2" id="KW-0812">Transmembrane</keyword>
<evidence type="ECO:0000256" key="1">
    <source>
        <dbReference type="SAM" id="MobiDB-lite"/>
    </source>
</evidence>
<evidence type="ECO:0000313" key="5">
    <source>
        <dbReference type="Proteomes" id="UP000292082"/>
    </source>
</evidence>
<sequence>MRHLLSQSFVYILFTALRTSLALNRTIDDQLGDVQTGLQPLYRPEGAWSQGANCTFCLAVEGRVDVSRAMNGTWHSATYDPTGADASPPSVQANFTGHAVYVYALLANIIPAATTHTSLSFYIDGQYSGQFVHIPSAVPYPQIIEYDVLVYSNNKLSNVEHSITIEASGTDSSLVLFDYIMYTDTSTVSDVALMIANPSTSSPMMSSQSATSSSRNKSPIVIGIVVGVIVGITSALITLAIAFLVIRRRRPDLLPRSWKSQRFVLPAVNDRPPSLPSSMRHASTESLISVSLPTPRTASPIVSSLNQSTEATHTRDYAEITLTSPDPPVLRSGRGRGPPRHRVDVPGPALSTTGTEHSTRLADLIQQILSVEEEIRTHQNAKHNDAPKYRRPDGSTSVADLRGRIRQLRAEVQRERLLLSEALPVAKR</sequence>
<protein>
    <recommendedName>
        <fullName evidence="6">Mid2 domain-containing protein</fullName>
    </recommendedName>
</protein>
<keyword evidence="3" id="KW-0732">Signal</keyword>
<feature type="compositionally biased region" description="Basic and acidic residues" evidence="1">
    <location>
        <begin position="378"/>
        <end position="393"/>
    </location>
</feature>
<evidence type="ECO:0000313" key="4">
    <source>
        <dbReference type="EMBL" id="TBU62450.1"/>
    </source>
</evidence>
<proteinExistence type="predicted"/>
<evidence type="ECO:0000256" key="2">
    <source>
        <dbReference type="SAM" id="Phobius"/>
    </source>
</evidence>